<dbReference type="GO" id="GO:0016117">
    <property type="term" value="P:carotenoid biosynthetic process"/>
    <property type="evidence" value="ECO:0007669"/>
    <property type="project" value="UniProtKB-KW"/>
</dbReference>
<dbReference type="AlphaFoldDB" id="A0A518H3L8"/>
<protein>
    <submittedName>
        <fullName evidence="7">Diapolycopene oxygenase</fullName>
        <ecNumber evidence="7">1.14.99.44</ecNumber>
    </submittedName>
</protein>
<keyword evidence="3 5" id="KW-0125">Carotenoid biosynthesis</keyword>
<dbReference type="NCBIfam" id="TIGR02734">
    <property type="entry name" value="crtI_fam"/>
    <property type="match status" value="1"/>
</dbReference>
<name>A0A518H3L8_9BACT</name>
<proteinExistence type="inferred from homology"/>
<evidence type="ECO:0000256" key="5">
    <source>
        <dbReference type="RuleBase" id="RU362075"/>
    </source>
</evidence>
<dbReference type="KEGG" id="tpla:ElP_33330"/>
<evidence type="ECO:0000259" key="6">
    <source>
        <dbReference type="Pfam" id="PF01593"/>
    </source>
</evidence>
<dbReference type="RefSeq" id="WP_197447034.1">
    <property type="nucleotide sequence ID" value="NZ_CP036426.1"/>
</dbReference>
<feature type="domain" description="Amine oxidase" evidence="6">
    <location>
        <begin position="14"/>
        <end position="494"/>
    </location>
</feature>
<evidence type="ECO:0000256" key="4">
    <source>
        <dbReference type="ARBA" id="ARBA00023002"/>
    </source>
</evidence>
<dbReference type="InterPro" id="IPR002937">
    <property type="entry name" value="Amino_oxidase"/>
</dbReference>
<organism evidence="7 8">
    <name type="scientific">Tautonia plasticadhaerens</name>
    <dbReference type="NCBI Taxonomy" id="2527974"/>
    <lineage>
        <taxon>Bacteria</taxon>
        <taxon>Pseudomonadati</taxon>
        <taxon>Planctomycetota</taxon>
        <taxon>Planctomycetia</taxon>
        <taxon>Isosphaerales</taxon>
        <taxon>Isosphaeraceae</taxon>
        <taxon>Tautonia</taxon>
    </lineage>
</organism>
<accession>A0A518H3L8</accession>
<evidence type="ECO:0000313" key="8">
    <source>
        <dbReference type="Proteomes" id="UP000317835"/>
    </source>
</evidence>
<dbReference type="Gene3D" id="3.50.50.60">
    <property type="entry name" value="FAD/NAD(P)-binding domain"/>
    <property type="match status" value="2"/>
</dbReference>
<comment type="pathway">
    <text evidence="1 5">Carotenoid biosynthesis.</text>
</comment>
<dbReference type="PANTHER" id="PTHR43734:SF7">
    <property type="entry name" value="4,4'-DIAPONEUROSPORENE OXYGENASE"/>
    <property type="match status" value="1"/>
</dbReference>
<keyword evidence="8" id="KW-1185">Reference proteome</keyword>
<evidence type="ECO:0000313" key="7">
    <source>
        <dbReference type="EMBL" id="QDV35430.1"/>
    </source>
</evidence>
<dbReference type="InterPro" id="IPR036188">
    <property type="entry name" value="FAD/NAD-bd_sf"/>
</dbReference>
<evidence type="ECO:0000256" key="2">
    <source>
        <dbReference type="ARBA" id="ARBA00006046"/>
    </source>
</evidence>
<comment type="similarity">
    <text evidence="2 5">Belongs to the carotenoid/retinoid oxidoreductase family.</text>
</comment>
<dbReference type="PRINTS" id="PR00420">
    <property type="entry name" value="RNGMNOXGNASE"/>
</dbReference>
<dbReference type="EC" id="1.14.99.44" evidence="7"/>
<dbReference type="Proteomes" id="UP000317835">
    <property type="component" value="Chromosome"/>
</dbReference>
<dbReference type="SUPFAM" id="SSF51905">
    <property type="entry name" value="FAD/NAD(P)-binding domain"/>
    <property type="match status" value="1"/>
</dbReference>
<evidence type="ECO:0000256" key="3">
    <source>
        <dbReference type="ARBA" id="ARBA00022746"/>
    </source>
</evidence>
<dbReference type="InterPro" id="IPR014105">
    <property type="entry name" value="Carotenoid/retinoid_OxRdtase"/>
</dbReference>
<evidence type="ECO:0000256" key="1">
    <source>
        <dbReference type="ARBA" id="ARBA00004829"/>
    </source>
</evidence>
<sequence length="510" mass="54662">MAGSRVVVIGGGVGGLSAALELARRGAVVTLLERHDQLGGKASQRRESGYRWDEGPSIVVMPWVYRELFGLAGLDPDHYLPLRRLDPAFRVVFPDGRRLDLPADEPGMRDAFASVDPHDGAALGPFLGRLDRFAAKIGHAYCDRMLENWSQVIASPLMTSAMIISPFQQYAAEVDRTFRSGPIRELLYGFPTYSGFNPVTAPASLLIIPWTIIREGVWYPASGGIAAIPLSIAAACRDLGVDIRTGVEVEAIDLDASGRVRGVATSAGPIAAGAVVSNGDYVHTHRLLRGGRGFAPEVEAVREGKVEPSGSFFTVQLGCDRTWDLSAHHLLVLTEGSGRVYDEVYGRGEFPSDPPLYVNVTSVTDPHDAPEGGSNPFLVIGAPAMKAGAEADPDFEERYADRLVARLERAGMTGLKDATVTRQVTGPSDWVRKFHAFRGAIYGLGSTHNILGGGFRPLNYRPEIPGLYFVGGGVQPGAGLPMAVQSGKIAAGRVGRDLRLRGRAGSRARI</sequence>
<gene>
    <name evidence="7" type="primary">crtP</name>
    <name evidence="7" type="ORF">ElP_33330</name>
</gene>
<dbReference type="EMBL" id="CP036426">
    <property type="protein sequence ID" value="QDV35430.1"/>
    <property type="molecule type" value="Genomic_DNA"/>
</dbReference>
<dbReference type="Pfam" id="PF01593">
    <property type="entry name" value="Amino_oxidase"/>
    <property type="match status" value="1"/>
</dbReference>
<dbReference type="PANTHER" id="PTHR43734">
    <property type="entry name" value="PHYTOENE DESATURASE"/>
    <property type="match status" value="1"/>
</dbReference>
<dbReference type="GO" id="GO:0016491">
    <property type="term" value="F:oxidoreductase activity"/>
    <property type="evidence" value="ECO:0007669"/>
    <property type="project" value="UniProtKB-KW"/>
</dbReference>
<reference evidence="7 8" key="1">
    <citation type="submission" date="2019-02" db="EMBL/GenBank/DDBJ databases">
        <title>Deep-cultivation of Planctomycetes and their phenomic and genomic characterization uncovers novel biology.</title>
        <authorList>
            <person name="Wiegand S."/>
            <person name="Jogler M."/>
            <person name="Boedeker C."/>
            <person name="Pinto D."/>
            <person name="Vollmers J."/>
            <person name="Rivas-Marin E."/>
            <person name="Kohn T."/>
            <person name="Peeters S.H."/>
            <person name="Heuer A."/>
            <person name="Rast P."/>
            <person name="Oberbeckmann S."/>
            <person name="Bunk B."/>
            <person name="Jeske O."/>
            <person name="Meyerdierks A."/>
            <person name="Storesund J.E."/>
            <person name="Kallscheuer N."/>
            <person name="Luecker S."/>
            <person name="Lage O.M."/>
            <person name="Pohl T."/>
            <person name="Merkel B.J."/>
            <person name="Hornburger P."/>
            <person name="Mueller R.-W."/>
            <person name="Bruemmer F."/>
            <person name="Labrenz M."/>
            <person name="Spormann A.M."/>
            <person name="Op den Camp H."/>
            <person name="Overmann J."/>
            <person name="Amann R."/>
            <person name="Jetten M.S.M."/>
            <person name="Mascher T."/>
            <person name="Medema M.H."/>
            <person name="Devos D.P."/>
            <person name="Kaster A.-K."/>
            <person name="Ovreas L."/>
            <person name="Rohde M."/>
            <person name="Galperin M.Y."/>
            <person name="Jogler C."/>
        </authorList>
    </citation>
    <scope>NUCLEOTIDE SEQUENCE [LARGE SCALE GENOMIC DNA]</scope>
    <source>
        <strain evidence="7 8">ElP</strain>
    </source>
</reference>
<keyword evidence="4 5" id="KW-0560">Oxidoreductase</keyword>